<dbReference type="RefSeq" id="WP_395812779.1">
    <property type="nucleotide sequence ID" value="NZ_CP043494.1"/>
</dbReference>
<sequence length="220" mass="24351">MKKYAIALSIVFTMFTAACGTSDTPEQNHETIAPPPESSQVVTPALLLRTVEDIGAELELRQASGALSAEWDEVWSQAQVVRQRSELQNLLALIDQRASSGELLAVGSEVIELYFESYEPTFRLMEKQHSSGTLDARLTELRSNWLSVAERVDQSTDSSQRAATWCCRGTLSFSEKWHCNEFKTAGIWAATKCAAIFAHIPIVDGFRLSKQSCSDVAECQ</sequence>
<feature type="chain" id="PRO_5045544906" description="Lipoprotein" evidence="1">
    <location>
        <begin position="21"/>
        <end position="220"/>
    </location>
</feature>
<dbReference type="PROSITE" id="PS51257">
    <property type="entry name" value="PROKAR_LIPOPROTEIN"/>
    <property type="match status" value="1"/>
</dbReference>
<evidence type="ECO:0000256" key="1">
    <source>
        <dbReference type="SAM" id="SignalP"/>
    </source>
</evidence>
<dbReference type="EMBL" id="CP043494">
    <property type="protein sequence ID" value="WNG42748.1"/>
    <property type="molecule type" value="Genomic_DNA"/>
</dbReference>
<evidence type="ECO:0008006" key="4">
    <source>
        <dbReference type="Google" id="ProtNLM"/>
    </source>
</evidence>
<keyword evidence="3" id="KW-1185">Reference proteome</keyword>
<feature type="signal peptide" evidence="1">
    <location>
        <begin position="1"/>
        <end position="20"/>
    </location>
</feature>
<reference evidence="2 3" key="1">
    <citation type="submission" date="2019-08" db="EMBL/GenBank/DDBJ databases">
        <title>Archangium and Cystobacter genomes.</title>
        <authorList>
            <person name="Chen I.-C.K."/>
            <person name="Wielgoss S."/>
        </authorList>
    </citation>
    <scope>NUCLEOTIDE SEQUENCE [LARGE SCALE GENOMIC DNA]</scope>
    <source>
        <strain evidence="2 3">Cbm 6</strain>
    </source>
</reference>
<dbReference type="Proteomes" id="UP001611383">
    <property type="component" value="Chromosome"/>
</dbReference>
<organism evidence="2 3">
    <name type="scientific">Archangium minus</name>
    <dbReference type="NCBI Taxonomy" id="83450"/>
    <lineage>
        <taxon>Bacteria</taxon>
        <taxon>Pseudomonadati</taxon>
        <taxon>Myxococcota</taxon>
        <taxon>Myxococcia</taxon>
        <taxon>Myxococcales</taxon>
        <taxon>Cystobacterineae</taxon>
        <taxon>Archangiaceae</taxon>
        <taxon>Archangium</taxon>
    </lineage>
</organism>
<gene>
    <name evidence="2" type="ORF">F0U60_00520</name>
</gene>
<protein>
    <recommendedName>
        <fullName evidence="4">Lipoprotein</fullName>
    </recommendedName>
</protein>
<evidence type="ECO:0000313" key="3">
    <source>
        <dbReference type="Proteomes" id="UP001611383"/>
    </source>
</evidence>
<name>A0ABY9WHI7_9BACT</name>
<keyword evidence="1" id="KW-0732">Signal</keyword>
<accession>A0ABY9WHI7</accession>
<evidence type="ECO:0000313" key="2">
    <source>
        <dbReference type="EMBL" id="WNG42748.1"/>
    </source>
</evidence>
<proteinExistence type="predicted"/>